<dbReference type="NCBIfam" id="TIGR02094">
    <property type="entry name" value="more_P_ylases"/>
    <property type="match status" value="1"/>
</dbReference>
<sequence length="573" mass="62818">MPIPDAYLSRTRIAYLTMEIGLRAEMHCYSGGLGLLAGDLARSAAELGLPMVFVSLVSRQGYVRQTIEADGQHDSADPWRPEDWAQPLDVRVALPLSGRTVWIGAWLHELECGGGRVPVLLLDTDLPENDAQDRGLTDRLYGGDATHRLRQEAVLGIGGEHILRALDFRVEHYHLNEGHAAFLAASLLQRHPTDERRAGGVSDAAVPGRAAQRYDAAAVRAACVFTTHTPVAAGHDRFEYDALERELGQALDVPALREFGGEGTLNMTRLALNLSGYTNAVARRHVQTAREMFPGYRIDGITNGVHPSQWVHPAIASLFDALAADWRRHPETLFRADELADDALWDAHGLAKGELLEHIARTTGVTFDPALPVIGFARRMTGYKRADLLFTDLDRLLAIADAHPFQVVMAGKAHPNDGEGKALIGRIVAMSRELAGRLQLVFLPNYDISLAQRLVAGSDVWLNTPVPPLEASGTSGMKAAFNGVPSLSVMDGWWMEGCEDGITGWRIGEADGSDPEGHAASLYARLEQDVLPCYESDRGAWLRIMKQTIGRLAPQFSSHRMLRDYVSAAYLRR</sequence>
<comment type="similarity">
    <text evidence="1">Belongs to the glycogen phosphorylase family.</text>
</comment>
<dbReference type="STRING" id="1770053.SAMN05216551_102150"/>
<dbReference type="EMBL" id="FNLO01000002">
    <property type="protein sequence ID" value="SDV46971.1"/>
    <property type="molecule type" value="Genomic_DNA"/>
</dbReference>
<dbReference type="InterPro" id="IPR011834">
    <property type="entry name" value="Agluc_phsphrylas"/>
</dbReference>
<dbReference type="GO" id="GO:0030170">
    <property type="term" value="F:pyridoxal phosphate binding"/>
    <property type="evidence" value="ECO:0007669"/>
    <property type="project" value="InterPro"/>
</dbReference>
<name>A0A1H2PKL1_9BURK</name>
<protein>
    <submittedName>
        <fullName evidence="2">Starch phosphorylase</fullName>
    </submittedName>
</protein>
<dbReference type="PANTHER" id="PTHR42655">
    <property type="entry name" value="GLYCOGEN PHOSPHORYLASE"/>
    <property type="match status" value="1"/>
</dbReference>
<dbReference type="InterPro" id="IPR052182">
    <property type="entry name" value="Glycogen/Maltodextrin_Phosph"/>
</dbReference>
<evidence type="ECO:0000256" key="1">
    <source>
        <dbReference type="ARBA" id="ARBA00006047"/>
    </source>
</evidence>
<dbReference type="GO" id="GO:0005975">
    <property type="term" value="P:carbohydrate metabolic process"/>
    <property type="evidence" value="ECO:0007669"/>
    <property type="project" value="InterPro"/>
</dbReference>
<evidence type="ECO:0000313" key="2">
    <source>
        <dbReference type="EMBL" id="SDV46971.1"/>
    </source>
</evidence>
<organism evidence="2 3">
    <name type="scientific">Chitinasiproducens palmae</name>
    <dbReference type="NCBI Taxonomy" id="1770053"/>
    <lineage>
        <taxon>Bacteria</taxon>
        <taxon>Pseudomonadati</taxon>
        <taxon>Pseudomonadota</taxon>
        <taxon>Betaproteobacteria</taxon>
        <taxon>Burkholderiales</taxon>
        <taxon>Burkholderiaceae</taxon>
        <taxon>Chitinasiproducens</taxon>
    </lineage>
</organism>
<dbReference type="Proteomes" id="UP000243719">
    <property type="component" value="Unassembled WGS sequence"/>
</dbReference>
<accession>A0A1H2PKL1</accession>
<reference evidence="3" key="1">
    <citation type="submission" date="2016-09" db="EMBL/GenBank/DDBJ databases">
        <authorList>
            <person name="Varghese N."/>
            <person name="Submissions S."/>
        </authorList>
    </citation>
    <scope>NUCLEOTIDE SEQUENCE [LARGE SCALE GENOMIC DNA]</scope>
    <source>
        <strain evidence="3">JS23</strain>
    </source>
</reference>
<proteinExistence type="inferred from homology"/>
<dbReference type="GO" id="GO:0008184">
    <property type="term" value="F:glycogen phosphorylase activity"/>
    <property type="evidence" value="ECO:0007669"/>
    <property type="project" value="InterPro"/>
</dbReference>
<keyword evidence="3" id="KW-1185">Reference proteome</keyword>
<dbReference type="InterPro" id="IPR000811">
    <property type="entry name" value="Glyco_trans_35"/>
</dbReference>
<dbReference type="Gene3D" id="3.40.50.2000">
    <property type="entry name" value="Glycogen Phosphorylase B"/>
    <property type="match status" value="3"/>
</dbReference>
<evidence type="ECO:0000313" key="3">
    <source>
        <dbReference type="Proteomes" id="UP000243719"/>
    </source>
</evidence>
<dbReference type="SUPFAM" id="SSF53756">
    <property type="entry name" value="UDP-Glycosyltransferase/glycogen phosphorylase"/>
    <property type="match status" value="1"/>
</dbReference>
<gene>
    <name evidence="2" type="ORF">SAMN05216551_102150</name>
</gene>
<dbReference type="AlphaFoldDB" id="A0A1H2PKL1"/>
<dbReference type="Pfam" id="PF00343">
    <property type="entry name" value="Phosphorylase"/>
    <property type="match status" value="1"/>
</dbReference>
<dbReference type="PANTHER" id="PTHR42655:SF1">
    <property type="entry name" value="GLYCOGEN PHOSPHORYLASE"/>
    <property type="match status" value="1"/>
</dbReference>
<dbReference type="RefSeq" id="WP_211435295.1">
    <property type="nucleotide sequence ID" value="NZ_FNLO01000002.1"/>
</dbReference>